<keyword evidence="3" id="KW-0175">Coiled coil</keyword>
<dbReference type="Proteomes" id="UP001321582">
    <property type="component" value="Plasmid pHIC"/>
</dbReference>
<dbReference type="Pfam" id="PF00072">
    <property type="entry name" value="Response_reg"/>
    <property type="match status" value="2"/>
</dbReference>
<dbReference type="Gene3D" id="3.40.50.2300">
    <property type="match status" value="2"/>
</dbReference>
<dbReference type="SUPFAM" id="SSF52172">
    <property type="entry name" value="CheY-like"/>
    <property type="match status" value="2"/>
</dbReference>
<dbReference type="PROSITE" id="PS50110">
    <property type="entry name" value="RESPONSE_REGULATORY"/>
    <property type="match status" value="2"/>
</dbReference>
<keyword evidence="5" id="KW-0614">Plasmid</keyword>
<keyword evidence="6" id="KW-1185">Reference proteome</keyword>
<dbReference type="GO" id="GO:0000160">
    <property type="term" value="P:phosphorelay signal transduction system"/>
    <property type="evidence" value="ECO:0007669"/>
    <property type="project" value="InterPro"/>
</dbReference>
<name>A0AAU9DVY2_9FUSO</name>
<keyword evidence="1 2" id="KW-0597">Phosphoprotein</keyword>
<feature type="coiled-coil region" evidence="3">
    <location>
        <begin position="149"/>
        <end position="230"/>
    </location>
</feature>
<evidence type="ECO:0000313" key="5">
    <source>
        <dbReference type="EMBL" id="BDU51549.1"/>
    </source>
</evidence>
<dbReference type="EMBL" id="AP027060">
    <property type="protein sequence ID" value="BDU51549.1"/>
    <property type="molecule type" value="Genomic_DNA"/>
</dbReference>
<dbReference type="InterPro" id="IPR011006">
    <property type="entry name" value="CheY-like_superfamily"/>
</dbReference>
<dbReference type="RefSeq" id="WP_307905631.1">
    <property type="nucleotide sequence ID" value="NZ_AP027060.1"/>
</dbReference>
<dbReference type="SMART" id="SM00448">
    <property type="entry name" value="REC"/>
    <property type="match status" value="2"/>
</dbReference>
<feature type="modified residue" description="4-aspartylphosphate" evidence="2">
    <location>
        <position position="296"/>
    </location>
</feature>
<dbReference type="InterPro" id="IPR001789">
    <property type="entry name" value="Sig_transdc_resp-reg_receiver"/>
</dbReference>
<feature type="modified residue" description="4-aspartylphosphate" evidence="2">
    <location>
        <position position="55"/>
    </location>
</feature>
<dbReference type="PANTHER" id="PTHR44591">
    <property type="entry name" value="STRESS RESPONSE REGULATOR PROTEIN 1"/>
    <property type="match status" value="1"/>
</dbReference>
<accession>A0AAU9DVY2</accession>
<dbReference type="AlphaFoldDB" id="A0AAU9DVY2"/>
<protein>
    <recommendedName>
        <fullName evidence="4">Response regulatory domain-containing protein</fullName>
    </recommendedName>
</protein>
<evidence type="ECO:0000256" key="1">
    <source>
        <dbReference type="ARBA" id="ARBA00022553"/>
    </source>
</evidence>
<evidence type="ECO:0000256" key="3">
    <source>
        <dbReference type="SAM" id="Coils"/>
    </source>
</evidence>
<dbReference type="KEGG" id="haby:HLVA_21180"/>
<organism evidence="5 6">
    <name type="scientific">Haliovirga abyssi</name>
    <dbReference type="NCBI Taxonomy" id="2996794"/>
    <lineage>
        <taxon>Bacteria</taxon>
        <taxon>Fusobacteriati</taxon>
        <taxon>Fusobacteriota</taxon>
        <taxon>Fusobacteriia</taxon>
        <taxon>Fusobacteriales</taxon>
        <taxon>Haliovirgaceae</taxon>
        <taxon>Haliovirga</taxon>
    </lineage>
</organism>
<evidence type="ECO:0000259" key="4">
    <source>
        <dbReference type="PROSITE" id="PS50110"/>
    </source>
</evidence>
<evidence type="ECO:0000256" key="2">
    <source>
        <dbReference type="PROSITE-ProRule" id="PRU00169"/>
    </source>
</evidence>
<dbReference type="PANTHER" id="PTHR44591:SF3">
    <property type="entry name" value="RESPONSE REGULATORY DOMAIN-CONTAINING PROTEIN"/>
    <property type="match status" value="1"/>
</dbReference>
<proteinExistence type="predicted"/>
<reference evidence="5 6" key="1">
    <citation type="submission" date="2022-11" db="EMBL/GenBank/DDBJ databases">
        <title>Haliovirga abyssi gen. nov., sp. nov., a mesophilic fermentative bacterium isolated from the Iheya North hydrothermal field and the proposal of Haliovirgaceae fam. nov.</title>
        <authorList>
            <person name="Miyazaki U."/>
            <person name="Tame A."/>
            <person name="Miyazaki J."/>
            <person name="Takai K."/>
            <person name="Sawayama S."/>
            <person name="Kitajima M."/>
            <person name="Okamoto A."/>
            <person name="Nakagawa S."/>
        </authorList>
    </citation>
    <scope>NUCLEOTIDE SEQUENCE [LARGE SCALE GENOMIC DNA]</scope>
    <source>
        <strain evidence="5 6">IC12</strain>
        <plasmid evidence="5 6">pHIC</plasmid>
    </source>
</reference>
<feature type="domain" description="Response regulatory" evidence="4">
    <location>
        <begin position="243"/>
        <end position="363"/>
    </location>
</feature>
<sequence>MAKYGVLFVDDDENILSSIKTKLTSQEYEKYFANSVEKALEILTITSDIYVVVLDLNMPEVNGQKLLEYINKYYPDIEKIVLSGYSDSATIMSVLNSYHISAYIKKPWTYNTEFIPIIKSCVQRYIERKEIKNKIKKYNYEKKFFTSKEKVVNTKIEKLDELLKKIEKEKEDNKKLIGFIINYAQPYIEKSQELFKLDQEELIKKLDVEKEELNKEAKFVIKNLDKIKEYIQIKTKAQSKNKKVLIVDDSKENRQLLANIIQTYTKHKVIVAKSGYDIMKIIGKLDSEDIGIILLDIMMPGIDGYQIAEALKNNKKTKEIPIVFISAMTDIKDMAKAFEKGAYDYIKKPINKNEVLKKVEEHIRAGR</sequence>
<gene>
    <name evidence="5" type="ORF">HLVA_21180</name>
</gene>
<geneLocation type="plasmid" evidence="5 6">
    <name>pHIC</name>
</geneLocation>
<dbReference type="InterPro" id="IPR050595">
    <property type="entry name" value="Bact_response_regulator"/>
</dbReference>
<feature type="domain" description="Response regulatory" evidence="4">
    <location>
        <begin position="5"/>
        <end position="121"/>
    </location>
</feature>
<evidence type="ECO:0000313" key="6">
    <source>
        <dbReference type="Proteomes" id="UP001321582"/>
    </source>
</evidence>